<protein>
    <submittedName>
        <fullName evidence="4">Piso0_000203 protein</fullName>
    </submittedName>
</protein>
<organism evidence="4 5">
    <name type="scientific">Pichia sorbitophila (strain ATCC MYA-4447 / BCRC 22081 / CBS 7064 / NBRC 10061 / NRRL Y-12695)</name>
    <name type="common">Hybrid yeast</name>
    <dbReference type="NCBI Taxonomy" id="559304"/>
    <lineage>
        <taxon>Eukaryota</taxon>
        <taxon>Fungi</taxon>
        <taxon>Dikarya</taxon>
        <taxon>Ascomycota</taxon>
        <taxon>Saccharomycotina</taxon>
        <taxon>Pichiomycetes</taxon>
        <taxon>Debaryomycetaceae</taxon>
        <taxon>Millerozyma</taxon>
    </lineage>
</organism>
<dbReference type="InParanoid" id="G8YUT3"/>
<feature type="region of interest" description="Disordered" evidence="2">
    <location>
        <begin position="1"/>
        <end position="46"/>
    </location>
</feature>
<dbReference type="EMBL" id="FO082059">
    <property type="protein sequence ID" value="CCE72616.1"/>
    <property type="molecule type" value="Genomic_DNA"/>
</dbReference>
<dbReference type="FunCoup" id="G8YUT3">
    <property type="interactions" value="389"/>
</dbReference>
<proteinExistence type="inferred from homology"/>
<dbReference type="eggNOG" id="KOG4488">
    <property type="taxonomic scope" value="Eukaryota"/>
</dbReference>
<dbReference type="OMA" id="HAKKQTE"/>
<evidence type="ECO:0000313" key="5">
    <source>
        <dbReference type="Proteomes" id="UP000005222"/>
    </source>
</evidence>
<dbReference type="InterPro" id="IPR040211">
    <property type="entry name" value="SERF1/2-like"/>
</dbReference>
<evidence type="ECO:0000259" key="3">
    <source>
        <dbReference type="Pfam" id="PF04419"/>
    </source>
</evidence>
<comment type="similarity">
    <text evidence="1">Belongs to the SERF family.</text>
</comment>
<dbReference type="AlphaFoldDB" id="G8YUT3"/>
<evidence type="ECO:0000256" key="2">
    <source>
        <dbReference type="SAM" id="MobiDB-lite"/>
    </source>
</evidence>
<feature type="compositionally biased region" description="Basic and acidic residues" evidence="2">
    <location>
        <begin position="1"/>
        <end position="43"/>
    </location>
</feature>
<evidence type="ECO:0000313" key="4">
    <source>
        <dbReference type="EMBL" id="CCE72616.1"/>
    </source>
</evidence>
<dbReference type="Proteomes" id="UP000005222">
    <property type="component" value="Chromosome A"/>
</dbReference>
<feature type="domain" description="Small EDRK-rich factor-like N-terminal" evidence="3">
    <location>
        <begin position="1"/>
        <end position="33"/>
    </location>
</feature>
<dbReference type="InterPro" id="IPR007513">
    <property type="entry name" value="SERF-like_N"/>
</dbReference>
<dbReference type="Pfam" id="PF04419">
    <property type="entry name" value="SERF-like_N"/>
    <property type="match status" value="1"/>
</dbReference>
<keyword evidence="5" id="KW-1185">Reference proteome</keyword>
<dbReference type="PANTHER" id="PTHR13596:SF0">
    <property type="entry name" value="SI:CH211-39K3.2-RELATED"/>
    <property type="match status" value="1"/>
</dbReference>
<dbReference type="HOGENOM" id="CLU_165034_4_0_1"/>
<dbReference type="PANTHER" id="PTHR13596">
    <property type="entry name" value="SMALL EDRK-RICH FACTOR 1"/>
    <property type="match status" value="1"/>
</dbReference>
<sequence length="73" mass="8310">MARGNQRELARQKNLKKQQEAAKSKRKEGSAAKRMESDAEKMRQKQAAGMWISYVLSDDDSSLEKNNFTNCTS</sequence>
<reference evidence="4 5" key="1">
    <citation type="journal article" date="2012" name="G3 (Bethesda)">
        <title>Pichia sorbitophila, an interspecies yeast hybrid reveals early steps of genome resolution following polyploidization.</title>
        <authorList>
            <person name="Leh Louis V."/>
            <person name="Despons L."/>
            <person name="Friedrich A."/>
            <person name="Martin T."/>
            <person name="Durrens P."/>
            <person name="Casaregola S."/>
            <person name="Neuveglise C."/>
            <person name="Fairhead C."/>
            <person name="Marck C."/>
            <person name="Cruz J.A."/>
            <person name="Straub M.L."/>
            <person name="Kugler V."/>
            <person name="Sacerdot C."/>
            <person name="Uzunov Z."/>
            <person name="Thierry A."/>
            <person name="Weiss S."/>
            <person name="Bleykasten C."/>
            <person name="De Montigny J."/>
            <person name="Jacques N."/>
            <person name="Jung P."/>
            <person name="Lemaire M."/>
            <person name="Mallet S."/>
            <person name="Morel G."/>
            <person name="Richard G.F."/>
            <person name="Sarkar A."/>
            <person name="Savel G."/>
            <person name="Schacherer J."/>
            <person name="Seret M.L."/>
            <person name="Talla E."/>
            <person name="Samson G."/>
            <person name="Jubin C."/>
            <person name="Poulain J."/>
            <person name="Vacherie B."/>
            <person name="Barbe V."/>
            <person name="Pelletier E."/>
            <person name="Sherman D.J."/>
            <person name="Westhof E."/>
            <person name="Weissenbach J."/>
            <person name="Baret P.V."/>
            <person name="Wincker P."/>
            <person name="Gaillardin C."/>
            <person name="Dujon B."/>
            <person name="Souciet J.L."/>
        </authorList>
    </citation>
    <scope>NUCLEOTIDE SEQUENCE [LARGE SCALE GENOMIC DNA]</scope>
    <source>
        <strain evidence="5">ATCC MYA-4447 / BCRC 22081 / CBS 7064 / NBRC 10061 / NRRL Y-12695</strain>
    </source>
</reference>
<evidence type="ECO:0000256" key="1">
    <source>
        <dbReference type="ARBA" id="ARBA00007309"/>
    </source>
</evidence>
<name>G8YUT3_PICSO</name>
<dbReference type="OrthoDB" id="18018at2759"/>
<gene>
    <name evidence="4" type="primary">Piso0_000203</name>
    <name evidence="4" type="ORF">GNLVRS01_PISO0A04202g</name>
</gene>
<accession>G8YUT3</accession>